<dbReference type="GO" id="GO:0016491">
    <property type="term" value="F:oxidoreductase activity"/>
    <property type="evidence" value="ECO:0007669"/>
    <property type="project" value="UniProtKB-KW"/>
</dbReference>
<organism evidence="4 5">
    <name type="scientific">Penicillium capsulatum</name>
    <dbReference type="NCBI Taxonomy" id="69766"/>
    <lineage>
        <taxon>Eukaryota</taxon>
        <taxon>Fungi</taxon>
        <taxon>Dikarya</taxon>
        <taxon>Ascomycota</taxon>
        <taxon>Pezizomycotina</taxon>
        <taxon>Eurotiomycetes</taxon>
        <taxon>Eurotiomycetidae</taxon>
        <taxon>Eurotiales</taxon>
        <taxon>Aspergillaceae</taxon>
        <taxon>Penicillium</taxon>
    </lineage>
</organism>
<evidence type="ECO:0000313" key="5">
    <source>
        <dbReference type="Proteomes" id="UP001146351"/>
    </source>
</evidence>
<dbReference type="Gene3D" id="3.40.50.720">
    <property type="entry name" value="NAD(P)-binding Rossmann-like Domain"/>
    <property type="match status" value="1"/>
</dbReference>
<name>A0A9W9IHR4_9EURO</name>
<dbReference type="CDD" id="cd05259">
    <property type="entry name" value="PCBER_SDR_a"/>
    <property type="match status" value="1"/>
</dbReference>
<protein>
    <recommendedName>
        <fullName evidence="3">NmrA-like domain-containing protein</fullName>
    </recommendedName>
</protein>
<dbReference type="InterPro" id="IPR045312">
    <property type="entry name" value="PCBER-like"/>
</dbReference>
<reference evidence="4" key="1">
    <citation type="submission" date="2022-11" db="EMBL/GenBank/DDBJ databases">
        <authorList>
            <person name="Petersen C."/>
        </authorList>
    </citation>
    <scope>NUCLEOTIDE SEQUENCE</scope>
    <source>
        <strain evidence="4">IBT 21917</strain>
    </source>
</reference>
<evidence type="ECO:0000259" key="3">
    <source>
        <dbReference type="Pfam" id="PF05368"/>
    </source>
</evidence>
<dbReference type="PANTHER" id="PTHR47706:SF7">
    <property type="entry name" value="CIPA-LIKE, PUTATIVE (AFU_ORTHOLOGUE AFUA_1G01630)-RELATED"/>
    <property type="match status" value="1"/>
</dbReference>
<dbReference type="AlphaFoldDB" id="A0A9W9IHR4"/>
<proteinExistence type="predicted"/>
<keyword evidence="2" id="KW-0560">Oxidoreductase</keyword>
<dbReference type="PANTHER" id="PTHR47706">
    <property type="entry name" value="NMRA-LIKE FAMILY PROTEIN"/>
    <property type="match status" value="1"/>
</dbReference>
<dbReference type="InterPro" id="IPR051609">
    <property type="entry name" value="NmrA/Isoflavone_reductase-like"/>
</dbReference>
<dbReference type="SUPFAM" id="SSF51735">
    <property type="entry name" value="NAD(P)-binding Rossmann-fold domains"/>
    <property type="match status" value="1"/>
</dbReference>
<dbReference type="Proteomes" id="UP001146351">
    <property type="component" value="Unassembled WGS sequence"/>
</dbReference>
<evidence type="ECO:0000256" key="1">
    <source>
        <dbReference type="ARBA" id="ARBA00022857"/>
    </source>
</evidence>
<dbReference type="EMBL" id="JAPQKO010000002">
    <property type="protein sequence ID" value="KAJ5178775.1"/>
    <property type="molecule type" value="Genomic_DNA"/>
</dbReference>
<dbReference type="Pfam" id="PF05368">
    <property type="entry name" value="NmrA"/>
    <property type="match status" value="1"/>
</dbReference>
<accession>A0A9W9IHR4</accession>
<keyword evidence="1" id="KW-0521">NADP</keyword>
<keyword evidence="5" id="KW-1185">Reference proteome</keyword>
<evidence type="ECO:0000256" key="2">
    <source>
        <dbReference type="ARBA" id="ARBA00023002"/>
    </source>
</evidence>
<dbReference type="OrthoDB" id="9974981at2759"/>
<reference evidence="4" key="2">
    <citation type="journal article" date="2023" name="IMA Fungus">
        <title>Comparative genomic study of the Penicillium genus elucidates a diverse pangenome and 15 lateral gene transfer events.</title>
        <authorList>
            <person name="Petersen C."/>
            <person name="Sorensen T."/>
            <person name="Nielsen M.R."/>
            <person name="Sondergaard T.E."/>
            <person name="Sorensen J.L."/>
            <person name="Fitzpatrick D.A."/>
            <person name="Frisvad J.C."/>
            <person name="Nielsen K.L."/>
        </authorList>
    </citation>
    <scope>NUCLEOTIDE SEQUENCE</scope>
    <source>
        <strain evidence="4">IBT 21917</strain>
    </source>
</reference>
<evidence type="ECO:0000313" key="4">
    <source>
        <dbReference type="EMBL" id="KAJ5178775.1"/>
    </source>
</evidence>
<dbReference type="InterPro" id="IPR036291">
    <property type="entry name" value="NAD(P)-bd_dom_sf"/>
</dbReference>
<feature type="domain" description="NmrA-like" evidence="3">
    <location>
        <begin position="9"/>
        <end position="143"/>
    </location>
</feature>
<comment type="caution">
    <text evidence="4">The sequence shown here is derived from an EMBL/GenBank/DDBJ whole genome shotgun (WGS) entry which is preliminary data.</text>
</comment>
<dbReference type="InterPro" id="IPR008030">
    <property type="entry name" value="NmrA-like"/>
</dbReference>
<dbReference type="Gene3D" id="3.90.25.10">
    <property type="entry name" value="UDP-galactose 4-epimerase, domain 1"/>
    <property type="match status" value="1"/>
</dbReference>
<gene>
    <name evidence="4" type="ORF">N7492_001985</name>
</gene>
<sequence>MASSSHITKVAVVGATGHSGRFITEALLKTGKHTITALTRGDRQHRFPDGVARKMIDYSRPETLVEALRGQDALVITLNNKADIQTELSLVHAAGDAGVKWILPNDWSPDSTDEQVVKDIMIFQPKVALRKAISEIGKSHYISVSTGFWYEWSLAIPEAYGIDLLNHTATFFDDGEAKITTSTWPQVGRAVASLLSLPVTPGNTTEACLENFKDQVIYIKSFTVNQKEMLESALRVTGTKETDWTIMKESSHERYTKGLADMQSGSQDGFVKMLYTRIFYPDGCGNIDHKGLANESLGLPTEDLDQATQRAIDRAKVGPWS</sequence>